<dbReference type="Pfam" id="PF12091">
    <property type="entry name" value="DUF3567"/>
    <property type="match status" value="1"/>
</dbReference>
<evidence type="ECO:0008006" key="3">
    <source>
        <dbReference type="Google" id="ProtNLM"/>
    </source>
</evidence>
<dbReference type="Proteomes" id="UP000005019">
    <property type="component" value="Unassembled WGS sequence"/>
</dbReference>
<comment type="caution">
    <text evidence="1">The sequence shown here is derived from an EMBL/GenBank/DDBJ whole genome shotgun (WGS) entry which is preliminary data.</text>
</comment>
<gene>
    <name evidence="1" type="ORF">METUNv1_01819</name>
</gene>
<dbReference type="eggNOG" id="ENOG5031365">
    <property type="taxonomic scope" value="Bacteria"/>
</dbReference>
<evidence type="ECO:0000313" key="2">
    <source>
        <dbReference type="Proteomes" id="UP000005019"/>
    </source>
</evidence>
<dbReference type="RefSeq" id="WP_008060947.1">
    <property type="nucleotide sequence ID" value="NZ_AFHG01000044.1"/>
</dbReference>
<protein>
    <recommendedName>
        <fullName evidence="3">DUF3567 domain-containing protein</fullName>
    </recommendedName>
</protein>
<reference evidence="1 2" key="1">
    <citation type="journal article" date="2011" name="J. Bacteriol.">
        <title>Genome sequence of Methyloversatilis universalis FAM5T, a methylotrophic representative of the order Rhodocyclales.</title>
        <authorList>
            <person name="Kittichotirat W."/>
            <person name="Good N.M."/>
            <person name="Hall R."/>
            <person name="Bringel F."/>
            <person name="Lajus A."/>
            <person name="Medigue C."/>
            <person name="Smalley N.E."/>
            <person name="Beck D."/>
            <person name="Bumgarner R."/>
            <person name="Vuilleumier S."/>
            <person name="Kalyuzhnaya M.G."/>
        </authorList>
    </citation>
    <scope>NUCLEOTIDE SEQUENCE [LARGE SCALE GENOMIC DNA]</scope>
    <source>
        <strain evidence="2">ATCC BAA-1314 / JCM 13912 / FAM5</strain>
    </source>
</reference>
<sequence>MHIMFNNPLVYVVEYAGLEAVEVIDKRIGRGVLIRDDAARRFREELQALVDHDEEMGAEEFDAFMGPWEALLTQPAIYH</sequence>
<name>F5RBL9_METUF</name>
<dbReference type="InterPro" id="IPR021951">
    <property type="entry name" value="DUF3567"/>
</dbReference>
<dbReference type="AlphaFoldDB" id="F5RBL9"/>
<accession>F5RBL9</accession>
<organism evidence="1 2">
    <name type="scientific">Methyloversatilis universalis (strain ATCC BAA-1314 / DSM 25237 / JCM 13912 / CCUG 52030 / FAM5)</name>
    <dbReference type="NCBI Taxonomy" id="1000565"/>
    <lineage>
        <taxon>Bacteria</taxon>
        <taxon>Pseudomonadati</taxon>
        <taxon>Pseudomonadota</taxon>
        <taxon>Betaproteobacteria</taxon>
        <taxon>Nitrosomonadales</taxon>
        <taxon>Sterolibacteriaceae</taxon>
        <taxon>Methyloversatilis</taxon>
    </lineage>
</organism>
<keyword evidence="2" id="KW-1185">Reference proteome</keyword>
<dbReference type="EMBL" id="AFHG01000044">
    <property type="protein sequence ID" value="EGK72041.1"/>
    <property type="molecule type" value="Genomic_DNA"/>
</dbReference>
<proteinExistence type="predicted"/>
<evidence type="ECO:0000313" key="1">
    <source>
        <dbReference type="EMBL" id="EGK72041.1"/>
    </source>
</evidence>
<dbReference type="OrthoDB" id="9181969at2"/>